<keyword evidence="3" id="KW-1185">Reference proteome</keyword>
<gene>
    <name evidence="2" type="ORF">SAMN06296378_1968</name>
</gene>
<keyword evidence="1" id="KW-1133">Transmembrane helix</keyword>
<reference evidence="2 3" key="1">
    <citation type="submission" date="2017-09" db="EMBL/GenBank/DDBJ databases">
        <authorList>
            <person name="Ehlers B."/>
            <person name="Leendertz F.H."/>
        </authorList>
    </citation>
    <scope>NUCLEOTIDE SEQUENCE [LARGE SCALE GENOMIC DNA]</scope>
    <source>
        <strain evidence="2 3">CGMCC 1.05381</strain>
    </source>
</reference>
<feature type="transmembrane region" description="Helical" evidence="1">
    <location>
        <begin position="20"/>
        <end position="42"/>
    </location>
</feature>
<dbReference type="RefSeq" id="WP_143544684.1">
    <property type="nucleotide sequence ID" value="NZ_BMLC01000005.1"/>
</dbReference>
<proteinExistence type="predicted"/>
<evidence type="ECO:0000256" key="1">
    <source>
        <dbReference type="SAM" id="Phobius"/>
    </source>
</evidence>
<evidence type="ECO:0000313" key="3">
    <source>
        <dbReference type="Proteomes" id="UP000219440"/>
    </source>
</evidence>
<protein>
    <submittedName>
        <fullName evidence="2">Uncharacterized protein</fullName>
    </submittedName>
</protein>
<dbReference type="Proteomes" id="UP000219440">
    <property type="component" value="Unassembled WGS sequence"/>
</dbReference>
<feature type="transmembrane region" description="Helical" evidence="1">
    <location>
        <begin position="62"/>
        <end position="81"/>
    </location>
</feature>
<keyword evidence="1" id="KW-0812">Transmembrane</keyword>
<dbReference type="EMBL" id="OCST01000004">
    <property type="protein sequence ID" value="SOE69402.1"/>
    <property type="molecule type" value="Genomic_DNA"/>
</dbReference>
<evidence type="ECO:0000313" key="2">
    <source>
        <dbReference type="EMBL" id="SOE69402.1"/>
    </source>
</evidence>
<dbReference type="AlphaFoldDB" id="A0A2C8ZUE3"/>
<sequence length="94" mass="10058">MGRRAAPTRRIESAGQVSTIIGGVLLIVVGVLWMLFFLLMLIFGGLDLFAPVANGMNFQGPVILGLASVGFMVAITGRIVADSARRSRTPQRRS</sequence>
<keyword evidence="1" id="KW-0472">Membrane</keyword>
<accession>A0A2C8ZUE3</accession>
<organism evidence="2 3">
    <name type="scientific">Salinibacterium xinjiangense</name>
    <dbReference type="NCBI Taxonomy" id="386302"/>
    <lineage>
        <taxon>Bacteria</taxon>
        <taxon>Bacillati</taxon>
        <taxon>Actinomycetota</taxon>
        <taxon>Actinomycetes</taxon>
        <taxon>Micrococcales</taxon>
        <taxon>Microbacteriaceae</taxon>
        <taxon>Salinibacterium</taxon>
    </lineage>
</organism>
<name>A0A2C8ZUE3_9MICO</name>